<sequence>MARRASKSSPARPRALAASADTAGAPASSSAVNRPCGAPYTRASKRLQKRKASDAPVPPASRTAPSEGSSVEVGPTGDPAELVVASQSSPGANAKGQEPAPRRQAPGKRKARKTADHQTAALSIRRSRWRRIHHQRPKVIRRTILQPTLSNRLRRLASLTATPQKMEISTGIQLDGARQLRRSLPLSMMLAADISVCARTLVLRPSPPPGLNFPTDPYPIATGPDDSPTYQLNRPLQQAMSEFVRKTGISLPRFVELLRGQTSDDYRPNKTIIPGQLTANCSEFKDIPQLLNIANNGIQVRLTKPLPRQAHPPQNHPSA</sequence>
<dbReference type="RefSeq" id="XP_009533977.1">
    <property type="nucleotide sequence ID" value="XM_009535682.1"/>
</dbReference>
<proteinExistence type="predicted"/>
<dbReference type="KEGG" id="psoj:PHYSODRAFT_337962"/>
<reference evidence="2 3" key="1">
    <citation type="journal article" date="2006" name="Science">
        <title>Phytophthora genome sequences uncover evolutionary origins and mechanisms of pathogenesis.</title>
        <authorList>
            <person name="Tyler B.M."/>
            <person name="Tripathy S."/>
            <person name="Zhang X."/>
            <person name="Dehal P."/>
            <person name="Jiang R.H."/>
            <person name="Aerts A."/>
            <person name="Arredondo F.D."/>
            <person name="Baxter L."/>
            <person name="Bensasson D."/>
            <person name="Beynon J.L."/>
            <person name="Chapman J."/>
            <person name="Damasceno C.M."/>
            <person name="Dorrance A.E."/>
            <person name="Dou D."/>
            <person name="Dickerman A.W."/>
            <person name="Dubchak I.L."/>
            <person name="Garbelotto M."/>
            <person name="Gijzen M."/>
            <person name="Gordon S.G."/>
            <person name="Govers F."/>
            <person name="Grunwald N.J."/>
            <person name="Huang W."/>
            <person name="Ivors K.L."/>
            <person name="Jones R.W."/>
            <person name="Kamoun S."/>
            <person name="Krampis K."/>
            <person name="Lamour K.H."/>
            <person name="Lee M.K."/>
            <person name="McDonald W.H."/>
            <person name="Medina M."/>
            <person name="Meijer H.J."/>
            <person name="Nordberg E.K."/>
            <person name="Maclean D.J."/>
            <person name="Ospina-Giraldo M.D."/>
            <person name="Morris P.F."/>
            <person name="Phuntumart V."/>
            <person name="Putnam N.H."/>
            <person name="Rash S."/>
            <person name="Rose J.K."/>
            <person name="Sakihama Y."/>
            <person name="Salamov A.A."/>
            <person name="Savidor A."/>
            <person name="Scheuring C.F."/>
            <person name="Smith B.M."/>
            <person name="Sobral B.W."/>
            <person name="Terry A."/>
            <person name="Torto-Alalibo T.A."/>
            <person name="Win J."/>
            <person name="Xu Z."/>
            <person name="Zhang H."/>
            <person name="Grigoriev I.V."/>
            <person name="Rokhsar D.S."/>
            <person name="Boore J.L."/>
        </authorList>
    </citation>
    <scope>NUCLEOTIDE SEQUENCE [LARGE SCALE GENOMIC DNA]</scope>
    <source>
        <strain evidence="2 3">P6497</strain>
    </source>
</reference>
<name>G4ZZT5_PHYSP</name>
<dbReference type="EMBL" id="JH159158">
    <property type="protein sequence ID" value="EGZ11232.1"/>
    <property type="molecule type" value="Genomic_DNA"/>
</dbReference>
<dbReference type="Proteomes" id="UP000002640">
    <property type="component" value="Unassembled WGS sequence"/>
</dbReference>
<dbReference type="AlphaFoldDB" id="G4ZZT5"/>
<dbReference type="GeneID" id="20647481"/>
<gene>
    <name evidence="2" type="ORF">PHYSODRAFT_337962</name>
</gene>
<organism evidence="2 3">
    <name type="scientific">Phytophthora sojae (strain P6497)</name>
    <name type="common">Soybean stem and root rot agent</name>
    <name type="synonym">Phytophthora megasperma f. sp. glycines</name>
    <dbReference type="NCBI Taxonomy" id="1094619"/>
    <lineage>
        <taxon>Eukaryota</taxon>
        <taxon>Sar</taxon>
        <taxon>Stramenopiles</taxon>
        <taxon>Oomycota</taxon>
        <taxon>Peronosporomycetes</taxon>
        <taxon>Peronosporales</taxon>
        <taxon>Peronosporaceae</taxon>
        <taxon>Phytophthora</taxon>
    </lineage>
</organism>
<feature type="compositionally biased region" description="Low complexity" evidence="1">
    <location>
        <begin position="7"/>
        <end position="31"/>
    </location>
</feature>
<dbReference type="InParanoid" id="G4ZZT5"/>
<evidence type="ECO:0000256" key="1">
    <source>
        <dbReference type="SAM" id="MobiDB-lite"/>
    </source>
</evidence>
<feature type="region of interest" description="Disordered" evidence="1">
    <location>
        <begin position="1"/>
        <end position="128"/>
    </location>
</feature>
<evidence type="ECO:0000313" key="2">
    <source>
        <dbReference type="EMBL" id="EGZ11232.1"/>
    </source>
</evidence>
<keyword evidence="3" id="KW-1185">Reference proteome</keyword>
<evidence type="ECO:0000313" key="3">
    <source>
        <dbReference type="Proteomes" id="UP000002640"/>
    </source>
</evidence>
<protein>
    <submittedName>
        <fullName evidence="2">Uncharacterized protein</fullName>
    </submittedName>
</protein>
<accession>G4ZZT5</accession>